<reference evidence="2" key="1">
    <citation type="submission" date="2025-08" db="UniProtKB">
        <authorList>
            <consortium name="Ensembl"/>
        </authorList>
    </citation>
    <scope>IDENTIFICATION</scope>
</reference>
<name>A0A8C4VG97_FALTI</name>
<keyword evidence="1" id="KW-0732">Signal</keyword>
<evidence type="ECO:0000313" key="3">
    <source>
        <dbReference type="Proteomes" id="UP000694562"/>
    </source>
</evidence>
<organism evidence="2 3">
    <name type="scientific">Falco tinnunculus</name>
    <name type="common">Common kestrel</name>
    <dbReference type="NCBI Taxonomy" id="100819"/>
    <lineage>
        <taxon>Eukaryota</taxon>
        <taxon>Metazoa</taxon>
        <taxon>Chordata</taxon>
        <taxon>Craniata</taxon>
        <taxon>Vertebrata</taxon>
        <taxon>Euteleostomi</taxon>
        <taxon>Archelosauria</taxon>
        <taxon>Archosauria</taxon>
        <taxon>Dinosauria</taxon>
        <taxon>Saurischia</taxon>
        <taxon>Theropoda</taxon>
        <taxon>Coelurosauria</taxon>
        <taxon>Aves</taxon>
        <taxon>Neognathae</taxon>
        <taxon>Neoaves</taxon>
        <taxon>Telluraves</taxon>
        <taxon>Australaves</taxon>
        <taxon>Falconiformes</taxon>
        <taxon>Falconidae</taxon>
        <taxon>Falco</taxon>
    </lineage>
</organism>
<dbReference type="AlphaFoldDB" id="A0A8C4VG97"/>
<evidence type="ECO:0000313" key="2">
    <source>
        <dbReference type="Ensembl" id="ENSFTIP00000024099.1"/>
    </source>
</evidence>
<accession>A0A8C4VG97</accession>
<evidence type="ECO:0000256" key="1">
    <source>
        <dbReference type="SAM" id="SignalP"/>
    </source>
</evidence>
<dbReference type="Ensembl" id="ENSFTIT00000025113.1">
    <property type="protein sequence ID" value="ENSFTIP00000024099.1"/>
    <property type="gene ID" value="ENSFTIG00000015415.1"/>
</dbReference>
<proteinExistence type="predicted"/>
<keyword evidence="3" id="KW-1185">Reference proteome</keyword>
<sequence>MFLLLFLHHSMILSVLALAGPTCSPQGCPCPGMSPAGFVSELPVTSTRQSTASFRTSHPAASLPRPCQVWLISSFKSSFQEKNEGQIFCLLPLSDTKNFPLIQGKTEVTALNQISNLDFEKTEKLKK</sequence>
<feature type="signal peptide" evidence="1">
    <location>
        <begin position="1"/>
        <end position="19"/>
    </location>
</feature>
<dbReference type="Proteomes" id="UP000694562">
    <property type="component" value="Unplaced"/>
</dbReference>
<protein>
    <submittedName>
        <fullName evidence="2">Uncharacterized protein</fullName>
    </submittedName>
</protein>
<feature type="chain" id="PRO_5034328478" evidence="1">
    <location>
        <begin position="20"/>
        <end position="127"/>
    </location>
</feature>
<reference evidence="2" key="2">
    <citation type="submission" date="2025-09" db="UniProtKB">
        <authorList>
            <consortium name="Ensembl"/>
        </authorList>
    </citation>
    <scope>IDENTIFICATION</scope>
</reference>